<dbReference type="InterPro" id="IPR036388">
    <property type="entry name" value="WH-like_DNA-bd_sf"/>
</dbReference>
<evidence type="ECO:0000256" key="2">
    <source>
        <dbReference type="ARBA" id="ARBA00022840"/>
    </source>
</evidence>
<reference evidence="4 5" key="1">
    <citation type="submission" date="2019-10" db="EMBL/GenBank/DDBJ databases">
        <authorList>
            <person name="Nie G."/>
            <person name="Ming H."/>
            <person name="Yi B."/>
        </authorList>
    </citation>
    <scope>NUCLEOTIDE SEQUENCE [LARGE SCALE GENOMIC DNA]</scope>
    <source>
        <strain evidence="4 5">CFH 90414</strain>
    </source>
</reference>
<dbReference type="AlphaFoldDB" id="A0A6I2FBP5"/>
<dbReference type="InterPro" id="IPR011990">
    <property type="entry name" value="TPR-like_helical_dom_sf"/>
</dbReference>
<dbReference type="EMBL" id="WJIF01000003">
    <property type="protein sequence ID" value="MRG59866.1"/>
    <property type="molecule type" value="Genomic_DNA"/>
</dbReference>
<dbReference type="SUPFAM" id="SSF52540">
    <property type="entry name" value="P-loop containing nucleoside triphosphate hydrolases"/>
    <property type="match status" value="1"/>
</dbReference>
<dbReference type="InterPro" id="IPR000792">
    <property type="entry name" value="Tscrpt_reg_LuxR_C"/>
</dbReference>
<comment type="caution">
    <text evidence="4">The sequence shown here is derived from an EMBL/GenBank/DDBJ whole genome shotgun (WGS) entry which is preliminary data.</text>
</comment>
<keyword evidence="1" id="KW-0547">Nucleotide-binding</keyword>
<dbReference type="Gene3D" id="1.10.10.10">
    <property type="entry name" value="Winged helix-like DNA-binding domain superfamily/Winged helix DNA-binding domain"/>
    <property type="match status" value="1"/>
</dbReference>
<dbReference type="GO" id="GO:0005524">
    <property type="term" value="F:ATP binding"/>
    <property type="evidence" value="ECO:0007669"/>
    <property type="project" value="UniProtKB-KW"/>
</dbReference>
<organism evidence="4 5">
    <name type="scientific">Agromyces agglutinans</name>
    <dbReference type="NCBI Taxonomy" id="2662258"/>
    <lineage>
        <taxon>Bacteria</taxon>
        <taxon>Bacillati</taxon>
        <taxon>Actinomycetota</taxon>
        <taxon>Actinomycetes</taxon>
        <taxon>Micrococcales</taxon>
        <taxon>Microbacteriaceae</taxon>
        <taxon>Agromyces</taxon>
    </lineage>
</organism>
<dbReference type="Pfam" id="PF00196">
    <property type="entry name" value="GerE"/>
    <property type="match status" value="1"/>
</dbReference>
<dbReference type="SMART" id="SM00421">
    <property type="entry name" value="HTH_LUXR"/>
    <property type="match status" value="1"/>
</dbReference>
<dbReference type="SUPFAM" id="SSF48452">
    <property type="entry name" value="TPR-like"/>
    <property type="match status" value="1"/>
</dbReference>
<evidence type="ECO:0000313" key="4">
    <source>
        <dbReference type="EMBL" id="MRG59866.1"/>
    </source>
</evidence>
<dbReference type="CDD" id="cd06170">
    <property type="entry name" value="LuxR_C_like"/>
    <property type="match status" value="1"/>
</dbReference>
<keyword evidence="2" id="KW-0067">ATP-binding</keyword>
<name>A0A6I2FBP5_9MICO</name>
<dbReference type="SUPFAM" id="SSF46894">
    <property type="entry name" value="C-terminal effector domain of the bipartite response regulators"/>
    <property type="match status" value="1"/>
</dbReference>
<dbReference type="InterPro" id="IPR041664">
    <property type="entry name" value="AAA_16"/>
</dbReference>
<dbReference type="PANTHER" id="PTHR16305:SF35">
    <property type="entry name" value="TRANSCRIPTIONAL ACTIVATOR DOMAIN"/>
    <property type="match status" value="1"/>
</dbReference>
<dbReference type="GO" id="GO:0006355">
    <property type="term" value="P:regulation of DNA-templated transcription"/>
    <property type="evidence" value="ECO:0007669"/>
    <property type="project" value="InterPro"/>
</dbReference>
<dbReference type="Gene3D" id="1.25.40.10">
    <property type="entry name" value="Tetratricopeptide repeat domain"/>
    <property type="match status" value="1"/>
</dbReference>
<dbReference type="GO" id="GO:0005737">
    <property type="term" value="C:cytoplasm"/>
    <property type="evidence" value="ECO:0007669"/>
    <property type="project" value="TreeGrafter"/>
</dbReference>
<dbReference type="Pfam" id="PF13191">
    <property type="entry name" value="AAA_16"/>
    <property type="match status" value="1"/>
</dbReference>
<keyword evidence="5" id="KW-1185">Reference proteome</keyword>
<dbReference type="RefSeq" id="WP_153684276.1">
    <property type="nucleotide sequence ID" value="NZ_WJIF01000003.1"/>
</dbReference>
<dbReference type="InterPro" id="IPR027417">
    <property type="entry name" value="P-loop_NTPase"/>
</dbReference>
<dbReference type="PRINTS" id="PR00038">
    <property type="entry name" value="HTHLUXR"/>
</dbReference>
<evidence type="ECO:0000313" key="5">
    <source>
        <dbReference type="Proteomes" id="UP000431080"/>
    </source>
</evidence>
<evidence type="ECO:0000259" key="3">
    <source>
        <dbReference type="PROSITE" id="PS50043"/>
    </source>
</evidence>
<protein>
    <submittedName>
        <fullName evidence="4">AAA family ATPase</fullName>
    </submittedName>
</protein>
<evidence type="ECO:0000256" key="1">
    <source>
        <dbReference type="ARBA" id="ARBA00022741"/>
    </source>
</evidence>
<dbReference type="GO" id="GO:0003677">
    <property type="term" value="F:DNA binding"/>
    <property type="evidence" value="ECO:0007669"/>
    <property type="project" value="InterPro"/>
</dbReference>
<dbReference type="Proteomes" id="UP000431080">
    <property type="component" value="Unassembled WGS sequence"/>
</dbReference>
<dbReference type="GO" id="GO:0004016">
    <property type="term" value="F:adenylate cyclase activity"/>
    <property type="evidence" value="ECO:0007669"/>
    <property type="project" value="TreeGrafter"/>
</dbReference>
<sequence>MTTSMSSPAMVGRQADLAWLEGLLEEARNGAPRTVVLGGEAGIGKTRLLREFTAGLGADVRVLAGQSVDLGEVAAPYAPVKAALRSLVAEIGPESMLEAVGPGRAAVVALLPELAASEAGGTPPQPSGAAAAGQLHEAIAVLLENVSRDRPTVFAIEDLHWIDVASLALLRFLMRALTSSRVLILLTYRTEDIGRGHPVRGFLSEIERDRWVERRELSRLTRAQVRKLARLLVAGAPADRAVEVPTDQIVDSIYRRSEGVPFFIEELIGIDGCREAGMPDTLRDLLLARYERLSEGAQHLLRVISTGGVRISHGLLEAVYPGSSDELDAAAREAVIAGVLTVDGDDYAFRHALVREAILADLLPGERGRFHARYAEAYEALSATGTRRLAAEISFHWLGAHDAERAFPATIQAMREARASAAYATAAQLGERALGLWEVVHEPERAAGMDKIELMGRTSWYLRNAGEAERALALLKAALVECPDGDLQVPRLLRDQALTLSSLARHGSVELLEQALERLDGRDDPVARELRAAVLVSLAGRLMLTGERRLAIEVSRRAFDLAVQPDVDAIRSASIAKNIESVSRSVDGEIDEAIAGLEQARELSEGDGAAMLRYWVNASDLHYLAGSHEHAVRLAEEGLARARAQGLERSTGVLLASNAVDPLIALGQWERADELIERGLALDPAAPFTVYLLRARLRSQLWRGRVEEALAGFRVARPIMTPVAEYERQARFSVGRVAAELALEAGDLAGAWAECAPLFDEPPLEPGHALPFAWVAARVLSTTARAQRSSPDPIEGDGEGDGVVDRARRLLEAFEAVAHWPTTRLWRAFLDAELADVWAAAGQAASGTAAAAAEASASRVALWRAARAEADDSRAPIFLAPYAAFRLGEAELAAGDRLAARAGLQAAFDLAETTGVGLVRLHAERVARAAGLAVGAAGDRSDGGVAAVRDDAGAEASADPALDELTARERQVLDLIAEGLSNRQIGDRLFISGKTASVHVSAILRKLGASTRTEAAVRAGALR</sequence>
<feature type="domain" description="HTH luxR-type" evidence="3">
    <location>
        <begin position="958"/>
        <end position="1023"/>
    </location>
</feature>
<gene>
    <name evidence="4" type="ORF">GE115_08290</name>
</gene>
<accession>A0A6I2FBP5</accession>
<proteinExistence type="predicted"/>
<dbReference type="InterPro" id="IPR016032">
    <property type="entry name" value="Sig_transdc_resp-reg_C-effctor"/>
</dbReference>
<dbReference type="PROSITE" id="PS50043">
    <property type="entry name" value="HTH_LUXR_2"/>
    <property type="match status" value="1"/>
</dbReference>
<dbReference type="PANTHER" id="PTHR16305">
    <property type="entry name" value="TESTICULAR SOLUBLE ADENYLYL CYCLASE"/>
    <property type="match status" value="1"/>
</dbReference>